<evidence type="ECO:0000313" key="5">
    <source>
        <dbReference type="EMBL" id="CAI9531598.1"/>
    </source>
</evidence>
<dbReference type="InterPro" id="IPR001568">
    <property type="entry name" value="RNase_T2-like"/>
</dbReference>
<dbReference type="InterPro" id="IPR033697">
    <property type="entry name" value="Ribonuclease_T2_eukaryotic"/>
</dbReference>
<reference evidence="5" key="1">
    <citation type="submission" date="2023-05" db="EMBL/GenBank/DDBJ databases">
        <authorList>
            <person name="Stuckert A."/>
        </authorList>
    </citation>
    <scope>NUCLEOTIDE SEQUENCE</scope>
</reference>
<name>A0ABN9A7C0_9NEOB</name>
<feature type="chain" id="PRO_5045628229" evidence="4">
    <location>
        <begin position="21"/>
        <end position="250"/>
    </location>
</feature>
<dbReference type="Gene3D" id="3.90.730.10">
    <property type="entry name" value="Ribonuclease T2-like"/>
    <property type="match status" value="1"/>
</dbReference>
<keyword evidence="6" id="KW-1185">Reference proteome</keyword>
<sequence>MKNSLRYILLITCSLCGIHCSFMDSSLSTKNTPEWKKLILTHHWPVTVCKMAEQKCEGIPNYWTLHGLWTDKSQMCNKSWPFDYSEIKDILAELNKYWPDVLHPNCSQLWKHEWQKHGTCAASLPCLNTQHKYFSKGLELYTRISLSSALEKSGIKPANTYKVEEIENVILNVYGVVPKIQCIPPQQGEDAQTLGQIEICFTKDFDLRNCTVEPKDELLLTKQTSRKLGASYVELHVCDKLIDIYYPPVQ</sequence>
<evidence type="ECO:0000256" key="2">
    <source>
        <dbReference type="ARBA" id="ARBA00023157"/>
    </source>
</evidence>
<keyword evidence="4" id="KW-0732">Signal</keyword>
<comment type="similarity">
    <text evidence="1 3">Belongs to the RNase T2 family.</text>
</comment>
<dbReference type="PROSITE" id="PS00531">
    <property type="entry name" value="RNASE_T2_2"/>
    <property type="match status" value="1"/>
</dbReference>
<protein>
    <submittedName>
        <fullName evidence="5">Uncharacterized protein</fullName>
    </submittedName>
</protein>
<dbReference type="PANTHER" id="PTHR11240:SF22">
    <property type="entry name" value="RIBONUCLEASE T2"/>
    <property type="match status" value="1"/>
</dbReference>
<feature type="signal peptide" evidence="4">
    <location>
        <begin position="1"/>
        <end position="20"/>
    </location>
</feature>
<dbReference type="SUPFAM" id="SSF55895">
    <property type="entry name" value="Ribonuclease Rh-like"/>
    <property type="match status" value="1"/>
</dbReference>
<proteinExistence type="inferred from homology"/>
<dbReference type="Pfam" id="PF00445">
    <property type="entry name" value="Ribonuclease_T2"/>
    <property type="match status" value="1"/>
</dbReference>
<dbReference type="Proteomes" id="UP001162483">
    <property type="component" value="Unassembled WGS sequence"/>
</dbReference>
<evidence type="ECO:0000256" key="3">
    <source>
        <dbReference type="RuleBase" id="RU004328"/>
    </source>
</evidence>
<evidence type="ECO:0000256" key="4">
    <source>
        <dbReference type="SAM" id="SignalP"/>
    </source>
</evidence>
<dbReference type="CDD" id="cd01061">
    <property type="entry name" value="RNase_T2_euk"/>
    <property type="match status" value="1"/>
</dbReference>
<dbReference type="InterPro" id="IPR033130">
    <property type="entry name" value="RNase_T2_His_AS_2"/>
</dbReference>
<comment type="caution">
    <text evidence="5">The sequence shown here is derived from an EMBL/GenBank/DDBJ whole genome shotgun (WGS) entry which is preliminary data.</text>
</comment>
<gene>
    <name evidence="5" type="ORF">SPARVUS_LOCUS32074</name>
</gene>
<dbReference type="PANTHER" id="PTHR11240">
    <property type="entry name" value="RIBONUCLEASE T2"/>
    <property type="match status" value="1"/>
</dbReference>
<evidence type="ECO:0000313" key="6">
    <source>
        <dbReference type="Proteomes" id="UP001162483"/>
    </source>
</evidence>
<keyword evidence="2" id="KW-1015">Disulfide bond</keyword>
<dbReference type="EMBL" id="CATNWA010000011">
    <property type="protein sequence ID" value="CAI9531598.1"/>
    <property type="molecule type" value="Genomic_DNA"/>
</dbReference>
<dbReference type="InterPro" id="IPR036430">
    <property type="entry name" value="RNase_T2-like_sf"/>
</dbReference>
<organism evidence="5 6">
    <name type="scientific">Staurois parvus</name>
    <dbReference type="NCBI Taxonomy" id="386267"/>
    <lineage>
        <taxon>Eukaryota</taxon>
        <taxon>Metazoa</taxon>
        <taxon>Chordata</taxon>
        <taxon>Craniata</taxon>
        <taxon>Vertebrata</taxon>
        <taxon>Euteleostomi</taxon>
        <taxon>Amphibia</taxon>
        <taxon>Batrachia</taxon>
        <taxon>Anura</taxon>
        <taxon>Neobatrachia</taxon>
        <taxon>Ranoidea</taxon>
        <taxon>Ranidae</taxon>
        <taxon>Staurois</taxon>
    </lineage>
</organism>
<evidence type="ECO:0000256" key="1">
    <source>
        <dbReference type="ARBA" id="ARBA00007469"/>
    </source>
</evidence>
<accession>A0ABN9A7C0</accession>